<dbReference type="SUPFAM" id="SSF50129">
    <property type="entry name" value="GroES-like"/>
    <property type="match status" value="1"/>
</dbReference>
<dbReference type="EMBL" id="UINC01123406">
    <property type="protein sequence ID" value="SVC99860.1"/>
    <property type="molecule type" value="Genomic_DNA"/>
</dbReference>
<gene>
    <name evidence="1" type="ORF">METZ01_LOCUS352714</name>
</gene>
<name>A0A382RQX7_9ZZZZ</name>
<dbReference type="AlphaFoldDB" id="A0A382RQX7"/>
<feature type="non-terminal residue" evidence="1">
    <location>
        <position position="53"/>
    </location>
</feature>
<sequence>MKAAILTESRKPLIIEDIALPDNLEFGQVLVDLEYSGICGAQINEIDAAKGPD</sequence>
<protein>
    <submittedName>
        <fullName evidence="1">Uncharacterized protein</fullName>
    </submittedName>
</protein>
<dbReference type="InterPro" id="IPR011032">
    <property type="entry name" value="GroES-like_sf"/>
</dbReference>
<organism evidence="1">
    <name type="scientific">marine metagenome</name>
    <dbReference type="NCBI Taxonomy" id="408172"/>
    <lineage>
        <taxon>unclassified sequences</taxon>
        <taxon>metagenomes</taxon>
        <taxon>ecological metagenomes</taxon>
    </lineage>
</organism>
<accession>A0A382RQX7</accession>
<dbReference type="Gene3D" id="3.90.180.10">
    <property type="entry name" value="Medium-chain alcohol dehydrogenases, catalytic domain"/>
    <property type="match status" value="1"/>
</dbReference>
<proteinExistence type="predicted"/>
<reference evidence="1" key="1">
    <citation type="submission" date="2018-05" db="EMBL/GenBank/DDBJ databases">
        <authorList>
            <person name="Lanie J.A."/>
            <person name="Ng W.-L."/>
            <person name="Kazmierczak K.M."/>
            <person name="Andrzejewski T.M."/>
            <person name="Davidsen T.M."/>
            <person name="Wayne K.J."/>
            <person name="Tettelin H."/>
            <person name="Glass J.I."/>
            <person name="Rusch D."/>
            <person name="Podicherti R."/>
            <person name="Tsui H.-C.T."/>
            <person name="Winkler M.E."/>
        </authorList>
    </citation>
    <scope>NUCLEOTIDE SEQUENCE</scope>
</reference>
<evidence type="ECO:0000313" key="1">
    <source>
        <dbReference type="EMBL" id="SVC99860.1"/>
    </source>
</evidence>